<evidence type="ECO:0000256" key="1">
    <source>
        <dbReference type="ARBA" id="ARBA00022737"/>
    </source>
</evidence>
<dbReference type="Pfam" id="PF01535">
    <property type="entry name" value="PPR"/>
    <property type="match status" value="8"/>
</dbReference>
<gene>
    <name evidence="3" type="ORF">ACJIZ3_010036</name>
</gene>
<dbReference type="PANTHER" id="PTHR47926">
    <property type="entry name" value="PENTATRICOPEPTIDE REPEAT-CONTAINING PROTEIN"/>
    <property type="match status" value="1"/>
</dbReference>
<dbReference type="NCBIfam" id="TIGR00756">
    <property type="entry name" value="PPR"/>
    <property type="match status" value="11"/>
</dbReference>
<feature type="repeat" description="PPR" evidence="2">
    <location>
        <begin position="359"/>
        <end position="393"/>
    </location>
</feature>
<dbReference type="InterPro" id="IPR011990">
    <property type="entry name" value="TPR-like_helical_dom_sf"/>
</dbReference>
<accession>A0ABD3TFR1</accession>
<dbReference type="InterPro" id="IPR002885">
    <property type="entry name" value="PPR_rpt"/>
</dbReference>
<keyword evidence="1" id="KW-0677">Repeat</keyword>
<dbReference type="InterPro" id="IPR046848">
    <property type="entry name" value="E_motif"/>
</dbReference>
<dbReference type="Pfam" id="PF13041">
    <property type="entry name" value="PPR_2"/>
    <property type="match status" value="3"/>
</dbReference>
<dbReference type="Gene3D" id="1.25.40.10">
    <property type="entry name" value="Tetratricopeptide repeat domain"/>
    <property type="match status" value="5"/>
</dbReference>
<organism evidence="3 4">
    <name type="scientific">Penstemon smallii</name>
    <dbReference type="NCBI Taxonomy" id="265156"/>
    <lineage>
        <taxon>Eukaryota</taxon>
        <taxon>Viridiplantae</taxon>
        <taxon>Streptophyta</taxon>
        <taxon>Embryophyta</taxon>
        <taxon>Tracheophyta</taxon>
        <taxon>Spermatophyta</taxon>
        <taxon>Magnoliopsida</taxon>
        <taxon>eudicotyledons</taxon>
        <taxon>Gunneridae</taxon>
        <taxon>Pentapetalae</taxon>
        <taxon>asterids</taxon>
        <taxon>lamiids</taxon>
        <taxon>Lamiales</taxon>
        <taxon>Plantaginaceae</taxon>
        <taxon>Cheloneae</taxon>
        <taxon>Penstemon</taxon>
    </lineage>
</organism>
<feature type="repeat" description="PPR" evidence="2">
    <location>
        <begin position="235"/>
        <end position="269"/>
    </location>
</feature>
<proteinExistence type="predicted"/>
<feature type="repeat" description="PPR" evidence="2">
    <location>
        <begin position="140"/>
        <end position="174"/>
    </location>
</feature>
<feature type="repeat" description="PPR" evidence="2">
    <location>
        <begin position="107"/>
        <end position="137"/>
    </location>
</feature>
<dbReference type="SUPFAM" id="SSF48452">
    <property type="entry name" value="TPR-like"/>
    <property type="match status" value="1"/>
</dbReference>
<keyword evidence="4" id="KW-1185">Reference proteome</keyword>
<comment type="caution">
    <text evidence="3">The sequence shown here is derived from an EMBL/GenBank/DDBJ whole genome shotgun (WGS) entry which is preliminary data.</text>
</comment>
<feature type="repeat" description="PPR" evidence="2">
    <location>
        <begin position="457"/>
        <end position="491"/>
    </location>
</feature>
<sequence length="681" mass="76415">MIRGIASLDLHKTAGNSNILKTYLSLLCIAKRPASRYTTTTATAILDPNHSPLSRRLVPSKFGIRDDSINSANRVSTYDYNVRMGELGHRGNVSEARELFDKMPQRDAVSYASMISIYLKRDEFHKAERLFSEIPEGMRTIVADSAMVHAYAKAGLVDKAKEVFNEMPERNAFAWASLISGYFKLGKVEDALVLFERTPEGEKNEVTWTNVIMGLARNRLIDEARGAFDRMPLKNVVAWTSMVKAYVENNRVDEALKLFHVMPQRNLYSWNIMICGLFDDNRVNEAKKLFDSMPWRNAVSWTTMVTGLARNGMTELARNYFDQMPNKDISAWNAMITAYTDEGLMVEAGELFKLMSNRNIVSWNAIIDGYSKNRQEDEAFKHFVLMLHSKIRPNDTSLTSLLTSCSGILGVIQAHGLIVHLGFETETSLTNTLITMYCRSGDFTSAHVAFENLEAKDVVSWTAMILAYSNHGLGIQALRTFARMLRSGHNPDEVTFVGVLSACSHAGLVKKGQMLFDSISTAYGLEVMPEHYSCLVDILGRAGFVNEAMKVIREMPREKYDGAVLGALLGACRLHGDDRLAGHIGDELIELEPTSSGGYVLLANVYAASGKWDKFSQLRKKMKDREVKKVPGFSQIDVNGKNHVFLVGDRFHSEMKDIYILLQEKLLPLMQDNGENHPLIN</sequence>
<dbReference type="FunFam" id="1.25.40.10:FF:001810">
    <property type="entry name" value="Pentatricopeptide repeat-containing protein mitochondrial"/>
    <property type="match status" value="1"/>
</dbReference>
<dbReference type="PROSITE" id="PS51375">
    <property type="entry name" value="PPR"/>
    <property type="match status" value="6"/>
</dbReference>
<evidence type="ECO:0000313" key="3">
    <source>
        <dbReference type="EMBL" id="KAL3835300.1"/>
    </source>
</evidence>
<dbReference type="Proteomes" id="UP001634393">
    <property type="component" value="Unassembled WGS sequence"/>
</dbReference>
<dbReference type="InterPro" id="IPR046960">
    <property type="entry name" value="PPR_At4g14850-like_plant"/>
</dbReference>
<evidence type="ECO:0000313" key="4">
    <source>
        <dbReference type="Proteomes" id="UP001634393"/>
    </source>
</evidence>
<dbReference type="Pfam" id="PF20431">
    <property type="entry name" value="E_motif"/>
    <property type="match status" value="1"/>
</dbReference>
<protein>
    <submittedName>
        <fullName evidence="3">Uncharacterized protein</fullName>
    </submittedName>
</protein>
<dbReference type="AlphaFoldDB" id="A0ABD3TFR1"/>
<evidence type="ECO:0000256" key="2">
    <source>
        <dbReference type="PROSITE-ProRule" id="PRU00708"/>
    </source>
</evidence>
<reference evidence="3 4" key="1">
    <citation type="submission" date="2024-12" db="EMBL/GenBank/DDBJ databases">
        <title>The unique morphological basis and parallel evolutionary history of personate flowers in Penstemon.</title>
        <authorList>
            <person name="Depatie T.H."/>
            <person name="Wessinger C.A."/>
        </authorList>
    </citation>
    <scope>NUCLEOTIDE SEQUENCE [LARGE SCALE GENOMIC DNA]</scope>
    <source>
        <strain evidence="3">WTNN_2</strain>
        <tissue evidence="3">Leaf</tissue>
    </source>
</reference>
<dbReference type="EMBL" id="JBJXBP010000004">
    <property type="protein sequence ID" value="KAL3835300.1"/>
    <property type="molecule type" value="Genomic_DNA"/>
</dbReference>
<name>A0ABD3TFR1_9LAMI</name>
<feature type="repeat" description="PPR" evidence="2">
    <location>
        <begin position="297"/>
        <end position="331"/>
    </location>
</feature>
<dbReference type="PANTHER" id="PTHR47926:SF380">
    <property type="entry name" value="PENTATRICOPEPTIDE REPEAT-CONTAINING PROTEIN"/>
    <property type="match status" value="1"/>
</dbReference>